<accession>A0ABW3SXL4</accession>
<sequence>MGVLDHAAAGWAQTPLSERALLQYEVEQFLYAEAALLDARRYRDWLALMAEDVTYWMPVRRTVTSADLDREFTKPGEVAYFDDDWAYLEMRVKKLEAGSAWSEDPPSRSRHFVSNVRILEVAGDEITLEASFHVHRTRLERDQDSWIGRREDVLRRVGDSFRLVRRHLFLDHTVIQSTNLSTIF</sequence>
<protein>
    <submittedName>
        <fullName evidence="3">Aromatic-ring-hydroxylating dioxygenase subunit beta</fullName>
    </submittedName>
</protein>
<dbReference type="EMBL" id="JBHTLQ010000002">
    <property type="protein sequence ID" value="MFD1189152.1"/>
    <property type="molecule type" value="Genomic_DNA"/>
</dbReference>
<dbReference type="Gene3D" id="3.10.450.50">
    <property type="match status" value="1"/>
</dbReference>
<dbReference type="PANTHER" id="PTHR41534">
    <property type="entry name" value="BLR3401 PROTEIN"/>
    <property type="match status" value="1"/>
</dbReference>
<dbReference type="NCBIfam" id="NF007479">
    <property type="entry name" value="PRK10069.1"/>
    <property type="match status" value="1"/>
</dbReference>
<organism evidence="3 4">
    <name type="scientific">Phenylobacterium conjunctum</name>
    <dbReference type="NCBI Taxonomy" id="1298959"/>
    <lineage>
        <taxon>Bacteria</taxon>
        <taxon>Pseudomonadati</taxon>
        <taxon>Pseudomonadota</taxon>
        <taxon>Alphaproteobacteria</taxon>
        <taxon>Caulobacterales</taxon>
        <taxon>Caulobacteraceae</taxon>
        <taxon>Phenylobacterium</taxon>
    </lineage>
</organism>
<dbReference type="SUPFAM" id="SSF54427">
    <property type="entry name" value="NTF2-like"/>
    <property type="match status" value="1"/>
</dbReference>
<keyword evidence="3" id="KW-0223">Dioxygenase</keyword>
<proteinExistence type="inferred from homology"/>
<gene>
    <name evidence="3" type="ORF">ACFQ27_01050</name>
</gene>
<dbReference type="RefSeq" id="WP_374345447.1">
    <property type="nucleotide sequence ID" value="NZ_JBHTLQ010000002.1"/>
</dbReference>
<comment type="similarity">
    <text evidence="1">Belongs to the bacterial ring-hydroxylating dioxygenase beta subunit family.</text>
</comment>
<evidence type="ECO:0000256" key="1">
    <source>
        <dbReference type="ARBA" id="ARBA00009570"/>
    </source>
</evidence>
<dbReference type="InterPro" id="IPR032710">
    <property type="entry name" value="NTF2-like_dom_sf"/>
</dbReference>
<name>A0ABW3SXL4_9CAUL</name>
<keyword evidence="2" id="KW-0560">Oxidoreductase</keyword>
<dbReference type="GO" id="GO:0051213">
    <property type="term" value="F:dioxygenase activity"/>
    <property type="evidence" value="ECO:0007669"/>
    <property type="project" value="UniProtKB-KW"/>
</dbReference>
<dbReference type="Proteomes" id="UP001597216">
    <property type="component" value="Unassembled WGS sequence"/>
</dbReference>
<reference evidence="4" key="1">
    <citation type="journal article" date="2019" name="Int. J. Syst. Evol. Microbiol.">
        <title>The Global Catalogue of Microorganisms (GCM) 10K type strain sequencing project: providing services to taxonomists for standard genome sequencing and annotation.</title>
        <authorList>
            <consortium name="The Broad Institute Genomics Platform"/>
            <consortium name="The Broad Institute Genome Sequencing Center for Infectious Disease"/>
            <person name="Wu L."/>
            <person name="Ma J."/>
        </authorList>
    </citation>
    <scope>NUCLEOTIDE SEQUENCE [LARGE SCALE GENOMIC DNA]</scope>
    <source>
        <strain evidence="4">CCUG 55074</strain>
    </source>
</reference>
<keyword evidence="4" id="KW-1185">Reference proteome</keyword>
<dbReference type="CDD" id="cd00667">
    <property type="entry name" value="ring_hydroxylating_dioxygenases_beta"/>
    <property type="match status" value="1"/>
</dbReference>
<evidence type="ECO:0000256" key="2">
    <source>
        <dbReference type="ARBA" id="ARBA00023002"/>
    </source>
</evidence>
<evidence type="ECO:0000313" key="4">
    <source>
        <dbReference type="Proteomes" id="UP001597216"/>
    </source>
</evidence>
<comment type="caution">
    <text evidence="3">The sequence shown here is derived from an EMBL/GenBank/DDBJ whole genome shotgun (WGS) entry which is preliminary data.</text>
</comment>
<dbReference type="Pfam" id="PF00866">
    <property type="entry name" value="Ring_hydroxyl_B"/>
    <property type="match status" value="1"/>
</dbReference>
<dbReference type="InterPro" id="IPR000391">
    <property type="entry name" value="Rng_hydr_dOase-bsu"/>
</dbReference>
<evidence type="ECO:0000313" key="3">
    <source>
        <dbReference type="EMBL" id="MFD1189152.1"/>
    </source>
</evidence>
<dbReference type="PANTHER" id="PTHR41534:SF2">
    <property type="entry name" value="3-PHENYLPROPIONATE_CINNAMIC ACID DIOXYGENASE SUBUNIT BETA"/>
    <property type="match status" value="1"/>
</dbReference>